<dbReference type="RefSeq" id="WP_128555651.1">
    <property type="nucleotide sequence ID" value="NZ_QUAK01000056.1"/>
</dbReference>
<gene>
    <name evidence="1" type="ORF">DY218_10385</name>
</gene>
<reference evidence="1 2" key="1">
    <citation type="submission" date="2018-08" db="EMBL/GenBank/DDBJ databases">
        <title>Isolation, diversity and antifungal activity of Actinobacteria from wheat.</title>
        <authorList>
            <person name="Han C."/>
        </authorList>
    </citation>
    <scope>NUCLEOTIDE SEQUENCE [LARGE SCALE GENOMIC DNA]</scope>
    <source>
        <strain evidence="1 2">NEAU-YY421</strain>
    </source>
</reference>
<dbReference type="Proteomes" id="UP000263094">
    <property type="component" value="Unassembled WGS sequence"/>
</dbReference>
<organism evidence="1 2">
    <name type="scientific">Streptomyces triticagri</name>
    <dbReference type="NCBI Taxonomy" id="2293568"/>
    <lineage>
        <taxon>Bacteria</taxon>
        <taxon>Bacillati</taxon>
        <taxon>Actinomycetota</taxon>
        <taxon>Actinomycetes</taxon>
        <taxon>Kitasatosporales</taxon>
        <taxon>Streptomycetaceae</taxon>
        <taxon>Streptomyces</taxon>
    </lineage>
</organism>
<evidence type="ECO:0000313" key="1">
    <source>
        <dbReference type="EMBL" id="RFU86771.1"/>
    </source>
</evidence>
<sequence>MRADLVWWSLDDTAGGQTVDSLSEALSDGDVREWTEVPGLAAKFWLSDRAGNRWGAVMIWSGERPPNAELPPNRAAELIGAPPTFRTAFDVEAVACGPDALAGAPSTRGTAHA</sequence>
<keyword evidence="2" id="KW-1185">Reference proteome</keyword>
<dbReference type="Gene3D" id="3.30.70.100">
    <property type="match status" value="1"/>
</dbReference>
<dbReference type="OrthoDB" id="3687310at2"/>
<name>A0A372M7C9_9ACTN</name>
<protein>
    <submittedName>
        <fullName evidence="1">Uncharacterized protein</fullName>
    </submittedName>
</protein>
<accession>A0A372M7C9</accession>
<dbReference type="AlphaFoldDB" id="A0A372M7C9"/>
<dbReference type="EMBL" id="QUAK01000056">
    <property type="protein sequence ID" value="RFU86771.1"/>
    <property type="molecule type" value="Genomic_DNA"/>
</dbReference>
<evidence type="ECO:0000313" key="2">
    <source>
        <dbReference type="Proteomes" id="UP000263094"/>
    </source>
</evidence>
<proteinExistence type="predicted"/>
<comment type="caution">
    <text evidence="1">The sequence shown here is derived from an EMBL/GenBank/DDBJ whole genome shotgun (WGS) entry which is preliminary data.</text>
</comment>